<organism evidence="2 4">
    <name type="scientific">Haloferax mediterranei (strain ATCC 33500 / DSM 1411 / JCM 8866 / NBRC 14739 / NCIMB 2177 / R-4)</name>
    <name type="common">Halobacterium mediterranei</name>
    <dbReference type="NCBI Taxonomy" id="523841"/>
    <lineage>
        <taxon>Archaea</taxon>
        <taxon>Methanobacteriati</taxon>
        <taxon>Methanobacteriota</taxon>
        <taxon>Stenosarchaea group</taxon>
        <taxon>Halobacteria</taxon>
        <taxon>Halobacteriales</taxon>
        <taxon>Haloferacaceae</taxon>
        <taxon>Haloferax</taxon>
    </lineage>
</organism>
<protein>
    <recommendedName>
        <fullName evidence="1">Immunity protein Imm5 domain-containing protein</fullName>
    </recommendedName>
</protein>
<dbReference type="AlphaFoldDB" id="I3R962"/>
<evidence type="ECO:0000259" key="1">
    <source>
        <dbReference type="Pfam" id="PF14423"/>
    </source>
</evidence>
<dbReference type="InterPro" id="IPR025675">
    <property type="entry name" value="Imm5"/>
</dbReference>
<gene>
    <name evidence="2" type="ordered locus">HFX_4078</name>
    <name evidence="3" type="ORF">BM92_19410</name>
</gene>
<evidence type="ECO:0000313" key="3">
    <source>
        <dbReference type="EMBL" id="AHZ23980.1"/>
    </source>
</evidence>
<reference evidence="2" key="1">
    <citation type="journal article" date="2012" name="Appl. Environ. Microbiol.">
        <title>Identification of the haloarchaeal phasin (PhaP) that functions in polyhydroxyalkanoate accumulation and granule formation in Haloferax mediterranei.</title>
        <authorList>
            <person name="Cai S."/>
            <person name="Cai L."/>
            <person name="Liu H."/>
            <person name="Liu X."/>
            <person name="Han J."/>
            <person name="Zhou J."/>
            <person name="Xiang H."/>
        </authorList>
    </citation>
    <scope>NUCLEOTIDE SEQUENCE</scope>
    <source>
        <strain evidence="2">CGMCC 1.2087</strain>
    </source>
</reference>
<dbReference type="HOGENOM" id="CLU_992537_0_0_2"/>
<dbReference type="Pfam" id="PF14423">
    <property type="entry name" value="Imm5"/>
    <property type="match status" value="1"/>
</dbReference>
<geneLocation type="plasmid" evidence="2 4">
    <name>pHM100</name>
</geneLocation>
<sequence length="307" mass="35087">MFAGALEERIVVQSLTVRRLEDKRESIGPFDLLVDLFQTVTGFRNRSDQRVRVVHPSHPYDDSGNRIANTVVSNEFHTSESIAERIYGPTPVPNRTEIREMHNYLVSMITSAAVQRYKASIRERDDCHFVLPLRKELWRSFGPVTRTGQSRAERTPAHTRRARLAITTCQKVLPIWEQQIPQSDIAQRSLRLAERYLAGDTDDETVREAVNRFVTGVENTAGTTAAELNAQLVGWACCEMLYLALFDCYVGEKTVHDAALDDWDYSLYAAGAYAGGFPFNEGEFQSDSDRLQEFWFWYVEQAHRIAE</sequence>
<reference evidence="2 4" key="2">
    <citation type="journal article" date="2012" name="J. Bacteriol.">
        <title>Complete genome sequence of the metabolically versatile halophilic archaeon Haloferax mediterranei, a poly(3-hydroxybutyrate-co-3-hydroxyvalerate) producer.</title>
        <authorList>
            <person name="Han J."/>
            <person name="Zhang F."/>
            <person name="Hou J."/>
            <person name="Liu X."/>
            <person name="Li M."/>
            <person name="Liu H."/>
            <person name="Cai L."/>
            <person name="Zhang B."/>
            <person name="Chen Y."/>
            <person name="Zhou J."/>
            <person name="Hu S."/>
            <person name="Xiang H."/>
        </authorList>
    </citation>
    <scope>NUCLEOTIDE SEQUENCE [LARGE SCALE GENOMIC DNA]</scope>
    <source>
        <strain evidence="4">ATCC 33500 / DSM 1411 / JCM 8866 / NBRC 14739 / NCIMB 2177 / R-4</strain>
        <strain evidence="2">CGMCC 1.2087</strain>
        <plasmid evidence="4">pHM100</plasmid>
    </source>
</reference>
<evidence type="ECO:0000313" key="2">
    <source>
        <dbReference type="EMBL" id="AFK20772.1"/>
    </source>
</evidence>
<evidence type="ECO:0000313" key="4">
    <source>
        <dbReference type="Proteomes" id="UP000006469"/>
    </source>
</evidence>
<dbReference type="Proteomes" id="UP000006469">
    <property type="component" value="Plasmid pHM100"/>
</dbReference>
<keyword evidence="2" id="KW-0614">Plasmid</keyword>
<feature type="domain" description="Immunity protein Imm5" evidence="1">
    <location>
        <begin position="117"/>
        <end position="302"/>
    </location>
</feature>
<dbReference type="EMBL" id="CP007552">
    <property type="protein sequence ID" value="AHZ23980.1"/>
    <property type="molecule type" value="Genomic_DNA"/>
</dbReference>
<name>I3R962_HALMT</name>
<dbReference type="EMBL" id="CP001869">
    <property type="protein sequence ID" value="AFK20772.1"/>
    <property type="molecule type" value="Genomic_DNA"/>
</dbReference>
<evidence type="ECO:0000313" key="5">
    <source>
        <dbReference type="Proteomes" id="UP000027075"/>
    </source>
</evidence>
<reference evidence="2" key="4">
    <citation type="submission" date="2014-05" db="EMBL/GenBank/DDBJ databases">
        <authorList>
            <person name="Wang L."/>
            <person name="Yang H."/>
            <person name="Xiang H."/>
        </authorList>
    </citation>
    <scope>NUCLEOTIDE SEQUENCE</scope>
    <source>
        <strain evidence="2">CGMCC 1.2087</strain>
        <plasmid evidence="2">pHM100</plasmid>
    </source>
</reference>
<accession>I3R962</accession>
<dbReference type="Proteomes" id="UP000027075">
    <property type="component" value="Plasmid HMPLAS3"/>
</dbReference>
<geneLocation type="plasmid" evidence="3 5">
    <name>HMPLAS3</name>
</geneLocation>
<dbReference type="KEGG" id="hme:HFX_4078"/>
<reference evidence="3 5" key="3">
    <citation type="submission" date="2014-04" db="EMBL/GenBank/DDBJ databases">
        <title>Transcriptional profiles of Haloferax mediterranei on the basis of nitrogen availability.</title>
        <authorList>
            <person name="Bautista V."/>
        </authorList>
    </citation>
    <scope>NUCLEOTIDE SEQUENCE [LARGE SCALE GENOMIC DNA]</scope>
    <source>
        <strain evidence="3">ATCC 33500</strain>
        <strain evidence="5">ATCC 33500 / DSM 1411 / JCM 8866 / NBRC 14739 / NCIMB 2177 / R-4</strain>
        <plasmid evidence="3">HMPLAS3</plasmid>
        <plasmid evidence="5">Plasmid HMPLAS3</plasmid>
    </source>
</reference>
<proteinExistence type="predicted"/>